<sequence>MAKEVTISVSLWTVYSGKALAALSQEPLNGCSFPLARTLKIDFTHGQDNKDATTLPPDAEDNISAFVHRIRQMAPGVNLIKLSGGLNSWERTTATALPIDSLANQLIQLVSRVEFTSGFDRAFPFTEVDAIRNLTHIHATVDLDGGQTMRLIRQNAPTLQYLNILSRVDTDFSGIIQDIDGGCVEYPRLRTLVMEQNMSGKIPQQYAFGAAAPFPNLRRLVCGMGYPFGDDLVLFRGNAATLEHLRLVLTTFELVLALLRHNVFTPTSHPKLQCVMLMPPLGIIQATYADYTGIVRLMMDIGPDAAVREISAWYLDPVPHPPVFSLLTKHASLQVLALPGLRLPIWNAMTLIQSLPLLSDLHARPPTLDPMPAGVTKRKLIAYVHSNYSPMGTRFRCWHIGNERVKDLKDAVIPFVLLALACPNFDYIAIFHFTRERFAELLEQAINMATYKKHAPRLRRLLLNRLE</sequence>
<accession>A0A9W8IUQ8</accession>
<dbReference type="EMBL" id="JANBUY010000037">
    <property type="protein sequence ID" value="KAJ2866489.1"/>
    <property type="molecule type" value="Genomic_DNA"/>
</dbReference>
<reference evidence="1" key="1">
    <citation type="submission" date="2022-07" db="EMBL/GenBank/DDBJ databases">
        <title>Phylogenomic reconstructions and comparative analyses of Kickxellomycotina fungi.</title>
        <authorList>
            <person name="Reynolds N.K."/>
            <person name="Stajich J.E."/>
            <person name="Barry K."/>
            <person name="Grigoriev I.V."/>
            <person name="Crous P."/>
            <person name="Smith M.E."/>
        </authorList>
    </citation>
    <scope>NUCLEOTIDE SEQUENCE</scope>
    <source>
        <strain evidence="1">RSA 476</strain>
    </source>
</reference>
<comment type="caution">
    <text evidence="1">The sequence shown here is derived from an EMBL/GenBank/DDBJ whole genome shotgun (WGS) entry which is preliminary data.</text>
</comment>
<proteinExistence type="predicted"/>
<name>A0A9W8IUQ8_9FUNG</name>
<dbReference type="AlphaFoldDB" id="A0A9W8IUQ8"/>
<evidence type="ECO:0000313" key="1">
    <source>
        <dbReference type="EMBL" id="KAJ2866489.1"/>
    </source>
</evidence>
<gene>
    <name evidence="1" type="ORF">GGH94_001530</name>
</gene>
<dbReference type="Proteomes" id="UP001140074">
    <property type="component" value="Unassembled WGS sequence"/>
</dbReference>
<organism evidence="1 2">
    <name type="scientific">Coemansia aciculifera</name>
    <dbReference type="NCBI Taxonomy" id="417176"/>
    <lineage>
        <taxon>Eukaryota</taxon>
        <taxon>Fungi</taxon>
        <taxon>Fungi incertae sedis</taxon>
        <taxon>Zoopagomycota</taxon>
        <taxon>Kickxellomycotina</taxon>
        <taxon>Kickxellomycetes</taxon>
        <taxon>Kickxellales</taxon>
        <taxon>Kickxellaceae</taxon>
        <taxon>Coemansia</taxon>
    </lineage>
</organism>
<protein>
    <submittedName>
        <fullName evidence="1">Uncharacterized protein</fullName>
    </submittedName>
</protein>
<evidence type="ECO:0000313" key="2">
    <source>
        <dbReference type="Proteomes" id="UP001140074"/>
    </source>
</evidence>
<keyword evidence="2" id="KW-1185">Reference proteome</keyword>